<keyword evidence="2" id="KW-0813">Transport</keyword>
<dbReference type="Pfam" id="PF02653">
    <property type="entry name" value="BPD_transp_2"/>
    <property type="match status" value="1"/>
</dbReference>
<dbReference type="CDD" id="cd06579">
    <property type="entry name" value="TM_PBP1_transp_AraH_like"/>
    <property type="match status" value="1"/>
</dbReference>
<keyword evidence="10" id="KW-1185">Reference proteome</keyword>
<evidence type="ECO:0000256" key="5">
    <source>
        <dbReference type="ARBA" id="ARBA00022692"/>
    </source>
</evidence>
<keyword evidence="7 8" id="KW-0472">Membrane</keyword>
<evidence type="ECO:0000256" key="7">
    <source>
        <dbReference type="ARBA" id="ARBA00023136"/>
    </source>
</evidence>
<keyword evidence="3" id="KW-1003">Cell membrane</keyword>
<feature type="transmembrane region" description="Helical" evidence="8">
    <location>
        <begin position="134"/>
        <end position="155"/>
    </location>
</feature>
<proteinExistence type="predicted"/>
<dbReference type="PANTHER" id="PTHR32196:SF21">
    <property type="entry name" value="ABC TRANSPORTER PERMEASE PROTEIN YPHD-RELATED"/>
    <property type="match status" value="1"/>
</dbReference>
<evidence type="ECO:0000256" key="1">
    <source>
        <dbReference type="ARBA" id="ARBA00004651"/>
    </source>
</evidence>
<evidence type="ECO:0000313" key="9">
    <source>
        <dbReference type="EMBL" id="MEO9247117.1"/>
    </source>
</evidence>
<evidence type="ECO:0000313" key="10">
    <source>
        <dbReference type="Proteomes" id="UP001484097"/>
    </source>
</evidence>
<reference evidence="9 10" key="1">
    <citation type="submission" date="2024-05" db="EMBL/GenBank/DDBJ databases">
        <authorList>
            <person name="Yi C."/>
        </authorList>
    </citation>
    <scope>NUCLEOTIDE SEQUENCE [LARGE SCALE GENOMIC DNA]</scope>
    <source>
        <strain evidence="9 10">XS13</strain>
    </source>
</reference>
<dbReference type="PANTHER" id="PTHR32196">
    <property type="entry name" value="ABC TRANSPORTER PERMEASE PROTEIN YPHD-RELATED-RELATED"/>
    <property type="match status" value="1"/>
</dbReference>
<dbReference type="RefSeq" id="WP_309814687.1">
    <property type="nucleotide sequence ID" value="NZ_JBDXMX010000002.1"/>
</dbReference>
<feature type="transmembrane region" description="Helical" evidence="8">
    <location>
        <begin position="226"/>
        <end position="249"/>
    </location>
</feature>
<comment type="caution">
    <text evidence="9">The sequence shown here is derived from an EMBL/GenBank/DDBJ whole genome shotgun (WGS) entry which is preliminary data.</text>
</comment>
<organism evidence="9 10">
    <name type="scientific">Citricoccus nitrophenolicus</name>
    <dbReference type="NCBI Taxonomy" id="863575"/>
    <lineage>
        <taxon>Bacteria</taxon>
        <taxon>Bacillati</taxon>
        <taxon>Actinomycetota</taxon>
        <taxon>Actinomycetes</taxon>
        <taxon>Micrococcales</taxon>
        <taxon>Micrococcaceae</taxon>
        <taxon>Citricoccus</taxon>
    </lineage>
</organism>
<feature type="transmembrane region" description="Helical" evidence="8">
    <location>
        <begin position="56"/>
        <end position="78"/>
    </location>
</feature>
<feature type="transmembrane region" description="Helical" evidence="8">
    <location>
        <begin position="306"/>
        <end position="325"/>
    </location>
</feature>
<evidence type="ECO:0000256" key="4">
    <source>
        <dbReference type="ARBA" id="ARBA00022519"/>
    </source>
</evidence>
<evidence type="ECO:0000256" key="8">
    <source>
        <dbReference type="SAM" id="Phobius"/>
    </source>
</evidence>
<feature type="transmembrane region" description="Helical" evidence="8">
    <location>
        <begin position="261"/>
        <end position="294"/>
    </location>
</feature>
<keyword evidence="6 8" id="KW-1133">Transmembrane helix</keyword>
<comment type="subcellular location">
    <subcellularLocation>
        <location evidence="1">Cell membrane</location>
        <topology evidence="1">Multi-pass membrane protein</topology>
    </subcellularLocation>
</comment>
<feature type="transmembrane region" description="Helical" evidence="8">
    <location>
        <begin position="25"/>
        <end position="44"/>
    </location>
</feature>
<feature type="transmembrane region" description="Helical" evidence="8">
    <location>
        <begin position="176"/>
        <end position="196"/>
    </location>
</feature>
<dbReference type="EMBL" id="JBDXMX010000002">
    <property type="protein sequence ID" value="MEO9247117.1"/>
    <property type="molecule type" value="Genomic_DNA"/>
</dbReference>
<keyword evidence="5 8" id="KW-0812">Transmembrane</keyword>
<keyword evidence="4" id="KW-0997">Cell inner membrane</keyword>
<sequence>MATVTPPDTVTAVAVPEQRTPLVQMVWQGGTIIALVALILIFGVMSPSAFLSLGNLTNVLAQVAILTIIAAAQTMVMVTGHFDLSVGTTATLSGATASALMLNGLPVPVAIVLGLLAGLAVGMINGLLVAYLNISAIVATLATMTTVGGLAFIVTDGTTLYGMPESFFWIGQSRPLGIPMPVILAAVVALIVWVVLRYTTVGRRWYAVGGNPEVARLSGVNVRGNVFWAFALAGLASGLGGIVLVSRLSSASATSANDYMMLAVAAVFLGMTIANSGQANLGGTLVGVGIIGVLQNGLNIVGVNTYIQQVLTGVIIVGAVLLSSFKSKHR</sequence>
<accession>A0ABV0IG39</accession>
<protein>
    <submittedName>
        <fullName evidence="9">ABC transporter permease</fullName>
    </submittedName>
</protein>
<evidence type="ECO:0000256" key="2">
    <source>
        <dbReference type="ARBA" id="ARBA00022448"/>
    </source>
</evidence>
<evidence type="ECO:0000256" key="3">
    <source>
        <dbReference type="ARBA" id="ARBA00022475"/>
    </source>
</evidence>
<dbReference type="Proteomes" id="UP001484097">
    <property type="component" value="Unassembled WGS sequence"/>
</dbReference>
<evidence type="ECO:0000256" key="6">
    <source>
        <dbReference type="ARBA" id="ARBA00022989"/>
    </source>
</evidence>
<gene>
    <name evidence="9" type="ORF">ABDK96_05445</name>
</gene>
<name>A0ABV0IG39_9MICC</name>
<dbReference type="InterPro" id="IPR001851">
    <property type="entry name" value="ABC_transp_permease"/>
</dbReference>